<gene>
    <name evidence="2" type="ORF">FRZ67_00205</name>
</gene>
<protein>
    <submittedName>
        <fullName evidence="2">Uncharacterized protein</fullName>
    </submittedName>
</protein>
<proteinExistence type="predicted"/>
<feature type="region of interest" description="Disordered" evidence="1">
    <location>
        <begin position="1"/>
        <end position="62"/>
    </location>
</feature>
<evidence type="ECO:0000313" key="2">
    <source>
        <dbReference type="EMBL" id="QEC65799.1"/>
    </source>
</evidence>
<feature type="compositionally biased region" description="Basic and acidic residues" evidence="1">
    <location>
        <begin position="15"/>
        <end position="36"/>
    </location>
</feature>
<accession>A0A5B8V3P8</accession>
<dbReference type="KEGG" id="pgin:FRZ67_00205"/>
<sequence>MPTKKQPGKPFETPVPEKHPEIKPPDDPEEPIKIPEENPDIIPNEEPFEPPPFEVPPPGEGP</sequence>
<organism evidence="2 3">
    <name type="scientific">Panacibacter ginsenosidivorans</name>
    <dbReference type="NCBI Taxonomy" id="1813871"/>
    <lineage>
        <taxon>Bacteria</taxon>
        <taxon>Pseudomonadati</taxon>
        <taxon>Bacteroidota</taxon>
        <taxon>Chitinophagia</taxon>
        <taxon>Chitinophagales</taxon>
        <taxon>Chitinophagaceae</taxon>
        <taxon>Panacibacter</taxon>
    </lineage>
</organism>
<name>A0A5B8V3P8_9BACT</name>
<dbReference type="RefSeq" id="WP_147187599.1">
    <property type="nucleotide sequence ID" value="NZ_CP042435.1"/>
</dbReference>
<evidence type="ECO:0000256" key="1">
    <source>
        <dbReference type="SAM" id="MobiDB-lite"/>
    </source>
</evidence>
<dbReference type="AlphaFoldDB" id="A0A5B8V3P8"/>
<reference evidence="2 3" key="1">
    <citation type="journal article" date="2016" name="Int. J. Syst. Evol. Microbiol.">
        <title>Panacibacter ginsenosidivorans gen. nov., sp. nov., with ginsenoside converting activity isolated from soil of a ginseng field.</title>
        <authorList>
            <person name="Siddiqi M.Z."/>
            <person name="Muhammad Shafi S."/>
            <person name="Choi K.D."/>
            <person name="Im W.T."/>
        </authorList>
    </citation>
    <scope>NUCLEOTIDE SEQUENCE [LARGE SCALE GENOMIC DNA]</scope>
    <source>
        <strain evidence="2 3">Gsoil1550</strain>
    </source>
</reference>
<keyword evidence="3" id="KW-1185">Reference proteome</keyword>
<evidence type="ECO:0000313" key="3">
    <source>
        <dbReference type="Proteomes" id="UP000321533"/>
    </source>
</evidence>
<dbReference type="Proteomes" id="UP000321533">
    <property type="component" value="Chromosome"/>
</dbReference>
<dbReference type="EMBL" id="CP042435">
    <property type="protein sequence ID" value="QEC65799.1"/>
    <property type="molecule type" value="Genomic_DNA"/>
</dbReference>
<feature type="compositionally biased region" description="Pro residues" evidence="1">
    <location>
        <begin position="49"/>
        <end position="62"/>
    </location>
</feature>